<feature type="chain" id="PRO_5041675272" evidence="1">
    <location>
        <begin position="35"/>
        <end position="135"/>
    </location>
</feature>
<dbReference type="EMBL" id="JAASAN010000005">
    <property type="protein sequence ID" value="NIL27605.1"/>
    <property type="molecule type" value="Genomic_DNA"/>
</dbReference>
<dbReference type="Pfam" id="PF11604">
    <property type="entry name" value="CusF_Ec"/>
    <property type="match status" value="1"/>
</dbReference>
<organism evidence="2 3">
    <name type="scientific">Yersinia massiliensis</name>
    <dbReference type="NCBI Taxonomy" id="419257"/>
    <lineage>
        <taxon>Bacteria</taxon>
        <taxon>Pseudomonadati</taxon>
        <taxon>Pseudomonadota</taxon>
        <taxon>Gammaproteobacteria</taxon>
        <taxon>Enterobacterales</taxon>
        <taxon>Yersiniaceae</taxon>
        <taxon>Yersinia</taxon>
    </lineage>
</organism>
<name>A0AA90XTU4_9GAMM</name>
<dbReference type="InterPro" id="IPR021647">
    <property type="entry name" value="CusF_Ec"/>
</dbReference>
<sequence>MLTLSRVVSAAAGVLFSAATLFSTITLFSAPLSAATSPMADTMPMSHDHGAMMADATTSDAEIYHSRGQIKAWNATSVSIAHTAIAALNWPPMTMTFDLPDSLMAAPLPIGASVTFSFIQTSQGYQLTAISAQQP</sequence>
<evidence type="ECO:0000256" key="1">
    <source>
        <dbReference type="SAM" id="SignalP"/>
    </source>
</evidence>
<dbReference type="InterPro" id="IPR042230">
    <property type="entry name" value="CusF_sf"/>
</dbReference>
<comment type="caution">
    <text evidence="2">The sequence shown here is derived from an EMBL/GenBank/DDBJ whole genome shotgun (WGS) entry which is preliminary data.</text>
</comment>
<dbReference type="Proteomes" id="UP000698240">
    <property type="component" value="Unassembled WGS sequence"/>
</dbReference>
<protein>
    <submittedName>
        <fullName evidence="2">Copper-binding protein</fullName>
    </submittedName>
</protein>
<feature type="signal peptide" evidence="1">
    <location>
        <begin position="1"/>
        <end position="34"/>
    </location>
</feature>
<proteinExistence type="predicted"/>
<dbReference type="AlphaFoldDB" id="A0AA90XTU4"/>
<accession>A0AA90XTU4</accession>
<gene>
    <name evidence="2" type="ORF">HB980_13760</name>
</gene>
<dbReference type="Gene3D" id="2.40.50.320">
    <property type="entry name" value="Copper binding periplasmic protein CusF"/>
    <property type="match status" value="1"/>
</dbReference>
<keyword evidence="1" id="KW-0732">Signal</keyword>
<evidence type="ECO:0000313" key="3">
    <source>
        <dbReference type="Proteomes" id="UP000698240"/>
    </source>
</evidence>
<dbReference type="RefSeq" id="WP_050287414.1">
    <property type="nucleotide sequence ID" value="NZ_CABHYD010000050.1"/>
</dbReference>
<reference evidence="2" key="1">
    <citation type="submission" date="2020-03" db="EMBL/GenBank/DDBJ databases">
        <authorList>
            <person name="Kislichkina A."/>
            <person name="Dentovskaya S."/>
            <person name="Shaikhutdinov R."/>
            <person name="Ivanov S."/>
            <person name="Sizova A."/>
            <person name="Solomentsev V."/>
            <person name="Bogun A."/>
        </authorList>
    </citation>
    <scope>NUCLEOTIDE SEQUENCE</scope>
    <source>
        <strain evidence="2">SCPM-O-B-8025</strain>
    </source>
</reference>
<evidence type="ECO:0000313" key="2">
    <source>
        <dbReference type="EMBL" id="NIL27605.1"/>
    </source>
</evidence>